<evidence type="ECO:0000256" key="2">
    <source>
        <dbReference type="ARBA" id="ARBA00023125"/>
    </source>
</evidence>
<evidence type="ECO:0000256" key="1">
    <source>
        <dbReference type="ARBA" id="ARBA00023015"/>
    </source>
</evidence>
<dbReference type="SUPFAM" id="SSF48498">
    <property type="entry name" value="Tetracyclin repressor-like, C-terminal domain"/>
    <property type="match status" value="1"/>
</dbReference>
<gene>
    <name evidence="4" type="ORF">KR76_13770</name>
</gene>
<dbReference type="SUPFAM" id="SSF46689">
    <property type="entry name" value="Homeodomain-like"/>
    <property type="match status" value="1"/>
</dbReference>
<dbReference type="STRING" id="2045.KR76_13770"/>
<dbReference type="KEGG" id="psim:KR76_13770"/>
<keyword evidence="3" id="KW-0804">Transcription</keyword>
<dbReference type="PANTHER" id="PTHR30055">
    <property type="entry name" value="HTH-TYPE TRANSCRIPTIONAL REGULATOR RUTR"/>
    <property type="match status" value="1"/>
</dbReference>
<dbReference type="HOGENOM" id="CLU_069356_25_6_11"/>
<accession>A0A0A1DLZ2</accession>
<dbReference type="GeneID" id="96609934"/>
<dbReference type="Pfam" id="PF16859">
    <property type="entry name" value="TetR_C_11"/>
    <property type="match status" value="1"/>
</dbReference>
<dbReference type="eggNOG" id="COG1309">
    <property type="taxonomic scope" value="Bacteria"/>
</dbReference>
<dbReference type="RefSeq" id="WP_038679003.1">
    <property type="nucleotide sequence ID" value="NZ_BJMC01000009.1"/>
</dbReference>
<dbReference type="PANTHER" id="PTHR30055:SF230">
    <property type="entry name" value="TRANSCRIPTIONAL REGULATORY PROTEIN (PROBABLY TETR-FAMILY)-RELATED"/>
    <property type="match status" value="1"/>
</dbReference>
<organism evidence="4 5">
    <name type="scientific">Nocardioides simplex</name>
    <name type="common">Arthrobacter simplex</name>
    <dbReference type="NCBI Taxonomy" id="2045"/>
    <lineage>
        <taxon>Bacteria</taxon>
        <taxon>Bacillati</taxon>
        <taxon>Actinomycetota</taxon>
        <taxon>Actinomycetes</taxon>
        <taxon>Propionibacteriales</taxon>
        <taxon>Nocardioidaceae</taxon>
        <taxon>Pimelobacter</taxon>
    </lineage>
</organism>
<dbReference type="Proteomes" id="UP000030300">
    <property type="component" value="Chromosome"/>
</dbReference>
<evidence type="ECO:0000313" key="5">
    <source>
        <dbReference type="Proteomes" id="UP000030300"/>
    </source>
</evidence>
<dbReference type="InterPro" id="IPR011075">
    <property type="entry name" value="TetR_C"/>
</dbReference>
<evidence type="ECO:0000313" key="4">
    <source>
        <dbReference type="EMBL" id="AIY17548.1"/>
    </source>
</evidence>
<dbReference type="Gene3D" id="1.10.357.10">
    <property type="entry name" value="Tetracycline Repressor, domain 2"/>
    <property type="match status" value="1"/>
</dbReference>
<protein>
    <submittedName>
        <fullName evidence="4">Transcriptional regulator, TetR family</fullName>
    </submittedName>
</protein>
<dbReference type="InterPro" id="IPR050109">
    <property type="entry name" value="HTH-type_TetR-like_transc_reg"/>
</dbReference>
<sequence>MSEAAAAAGRPRDSRIDEAVLVATRELVAELGYADLTFRAIAQRAGTSVPAIRRRWASKAHLVHEAVYPTDVVGAPTGAADLRAEVRAVVERCLAIVGSPAGRRATPALMSEMMTDHALEQELSARLLDAGWDALAARLAEASERGETRPDIDLGVFVEMVFGATLVALVLRGREAVDDAWVEALVTAVVDGLRVR</sequence>
<name>A0A0A1DLZ2_NOCSI</name>
<dbReference type="EMBL" id="CP009896">
    <property type="protein sequence ID" value="AIY17548.1"/>
    <property type="molecule type" value="Genomic_DNA"/>
</dbReference>
<keyword evidence="5" id="KW-1185">Reference proteome</keyword>
<reference evidence="4 5" key="1">
    <citation type="journal article" date="2015" name="Genome Announc.">
        <title>Complete Genome Sequence of Steroid-Transforming Nocardioides simplex VKM Ac-2033D.</title>
        <authorList>
            <person name="Shtratnikova V.Y."/>
            <person name="Schelkunov M.I."/>
            <person name="Pekov Y.A."/>
            <person name="Fokina V.V."/>
            <person name="Logacheva M.D."/>
            <person name="Sokolov S.L."/>
            <person name="Bragin E.Y."/>
            <person name="Ashapkin V.V."/>
            <person name="Donova M.V."/>
        </authorList>
    </citation>
    <scope>NUCLEOTIDE SEQUENCE [LARGE SCALE GENOMIC DNA]</scope>
    <source>
        <strain evidence="4 5">VKM Ac-2033D</strain>
    </source>
</reference>
<keyword evidence="1" id="KW-0805">Transcription regulation</keyword>
<dbReference type="InterPro" id="IPR036271">
    <property type="entry name" value="Tet_transcr_reg_TetR-rel_C_sf"/>
</dbReference>
<dbReference type="AlphaFoldDB" id="A0A0A1DLZ2"/>
<dbReference type="InterPro" id="IPR009057">
    <property type="entry name" value="Homeodomain-like_sf"/>
</dbReference>
<evidence type="ECO:0000256" key="3">
    <source>
        <dbReference type="ARBA" id="ARBA00023163"/>
    </source>
</evidence>
<dbReference type="PROSITE" id="PS50977">
    <property type="entry name" value="HTH_TETR_2"/>
    <property type="match status" value="1"/>
</dbReference>
<dbReference type="InterPro" id="IPR001647">
    <property type="entry name" value="HTH_TetR"/>
</dbReference>
<dbReference type="Gene3D" id="1.10.10.60">
    <property type="entry name" value="Homeodomain-like"/>
    <property type="match status" value="1"/>
</dbReference>
<dbReference type="Pfam" id="PF00440">
    <property type="entry name" value="TetR_N"/>
    <property type="match status" value="1"/>
</dbReference>
<proteinExistence type="predicted"/>
<keyword evidence="2" id="KW-0238">DNA-binding</keyword>
<dbReference type="GO" id="GO:0000976">
    <property type="term" value="F:transcription cis-regulatory region binding"/>
    <property type="evidence" value="ECO:0007669"/>
    <property type="project" value="TreeGrafter"/>
</dbReference>
<dbReference type="GO" id="GO:0003700">
    <property type="term" value="F:DNA-binding transcription factor activity"/>
    <property type="evidence" value="ECO:0007669"/>
    <property type="project" value="TreeGrafter"/>
</dbReference>